<comment type="caution">
    <text evidence="1">The sequence shown here is derived from an EMBL/GenBank/DDBJ whole genome shotgun (WGS) entry which is preliminary data.</text>
</comment>
<protein>
    <recommendedName>
        <fullName evidence="3">Methyltransferase type 11 domain-containing protein</fullName>
    </recommendedName>
</protein>
<sequence length="190" mass="21734">MGTKEFNALDKLIARMRLGKVISHIKKNDVLLDMGCGYQAYLLTQVQNTIKKGVGIDVDAESRKIGKNIEIRRFHFKDRFPFTDKTFTKITMLALIEHIEIASVTKLFRELSRILKPGGKVVLTTPTPFGKVILEFLAFKMHIISAKEVGDHKKYYEKKDLENLAKNYGFKIESYKTFQMGGNSICVLKK</sequence>
<evidence type="ECO:0000313" key="2">
    <source>
        <dbReference type="Proteomes" id="UP000230108"/>
    </source>
</evidence>
<proteinExistence type="predicted"/>
<gene>
    <name evidence="1" type="ORF">COY90_01680</name>
</gene>
<organism evidence="1 2">
    <name type="scientific">Candidatus Roizmanbacteria bacterium CG_4_10_14_0_8_um_filter_39_9</name>
    <dbReference type="NCBI Taxonomy" id="1974829"/>
    <lineage>
        <taxon>Bacteria</taxon>
        <taxon>Candidatus Roizmaniibacteriota</taxon>
    </lineage>
</organism>
<evidence type="ECO:0000313" key="1">
    <source>
        <dbReference type="EMBL" id="PIY69222.1"/>
    </source>
</evidence>
<evidence type="ECO:0008006" key="3">
    <source>
        <dbReference type="Google" id="ProtNLM"/>
    </source>
</evidence>
<dbReference type="CDD" id="cd02440">
    <property type="entry name" value="AdoMet_MTases"/>
    <property type="match status" value="1"/>
</dbReference>
<accession>A0A2M7QEN5</accession>
<dbReference type="AlphaFoldDB" id="A0A2M7QEN5"/>
<dbReference type="Gene3D" id="3.40.50.150">
    <property type="entry name" value="Vaccinia Virus protein VP39"/>
    <property type="match status" value="1"/>
</dbReference>
<dbReference type="Pfam" id="PF13489">
    <property type="entry name" value="Methyltransf_23"/>
    <property type="match status" value="1"/>
</dbReference>
<dbReference type="SUPFAM" id="SSF53335">
    <property type="entry name" value="S-adenosyl-L-methionine-dependent methyltransferases"/>
    <property type="match status" value="1"/>
</dbReference>
<reference evidence="2" key="1">
    <citation type="submission" date="2017-09" db="EMBL/GenBank/DDBJ databases">
        <title>Depth-based differentiation of microbial function through sediment-hosted aquifers and enrichment of novel symbionts in the deep terrestrial subsurface.</title>
        <authorList>
            <person name="Probst A.J."/>
            <person name="Ladd B."/>
            <person name="Jarett J.K."/>
            <person name="Geller-Mcgrath D.E."/>
            <person name="Sieber C.M.K."/>
            <person name="Emerson J.B."/>
            <person name="Anantharaman K."/>
            <person name="Thomas B.C."/>
            <person name="Malmstrom R."/>
            <person name="Stieglmeier M."/>
            <person name="Klingl A."/>
            <person name="Woyke T."/>
            <person name="Ryan C.M."/>
            <person name="Banfield J.F."/>
        </authorList>
    </citation>
    <scope>NUCLEOTIDE SEQUENCE [LARGE SCALE GENOMIC DNA]</scope>
</reference>
<dbReference type="EMBL" id="PFLF01000042">
    <property type="protein sequence ID" value="PIY69222.1"/>
    <property type="molecule type" value="Genomic_DNA"/>
</dbReference>
<name>A0A2M7QEN5_9BACT</name>
<dbReference type="InterPro" id="IPR029063">
    <property type="entry name" value="SAM-dependent_MTases_sf"/>
</dbReference>
<dbReference type="Proteomes" id="UP000230108">
    <property type="component" value="Unassembled WGS sequence"/>
</dbReference>